<dbReference type="RefSeq" id="XP_013766429.1">
    <property type="nucleotide sequence ID" value="XM_013910975.1"/>
</dbReference>
<gene>
    <name evidence="14 15 16 17 18 19 20 21" type="primary">LOC102198529</name>
</gene>
<feature type="compositionally biased region" description="Polar residues" evidence="12">
    <location>
        <begin position="425"/>
        <end position="440"/>
    </location>
</feature>
<evidence type="ECO:0000313" key="18">
    <source>
        <dbReference type="RefSeq" id="XP_013766426.1"/>
    </source>
</evidence>
<dbReference type="InterPro" id="IPR051655">
    <property type="entry name" value="FAM161"/>
</dbReference>
<dbReference type="GO" id="GO:0005929">
    <property type="term" value="C:cilium"/>
    <property type="evidence" value="ECO:0007669"/>
    <property type="project" value="TreeGrafter"/>
</dbReference>
<evidence type="ECO:0000313" key="15">
    <source>
        <dbReference type="RefSeq" id="XP_005733748.1"/>
    </source>
</evidence>
<reference evidence="14 15" key="1">
    <citation type="submission" date="2025-04" db="UniProtKB">
        <authorList>
            <consortium name="RefSeq"/>
        </authorList>
    </citation>
    <scope>IDENTIFICATION</scope>
</reference>
<dbReference type="PANTHER" id="PTHR21501:SF3">
    <property type="entry name" value="PROTEIN FAM161A"/>
    <property type="match status" value="1"/>
</dbReference>
<dbReference type="PANTHER" id="PTHR21501">
    <property type="entry name" value="PROTEIN FAM-161"/>
    <property type="match status" value="1"/>
</dbReference>
<feature type="compositionally biased region" description="Polar residues" evidence="12">
    <location>
        <begin position="324"/>
        <end position="339"/>
    </location>
</feature>
<keyword evidence="6" id="KW-0175">Coiled coil</keyword>
<evidence type="ECO:0000256" key="10">
    <source>
        <dbReference type="ARBA" id="ARBA00037165"/>
    </source>
</evidence>
<keyword evidence="7" id="KW-0969">Cilium</keyword>
<evidence type="ECO:0000313" key="16">
    <source>
        <dbReference type="RefSeq" id="XP_005733750.1"/>
    </source>
</evidence>
<sequence length="490" mass="56529">MAALYRSPSLGNKELVALYGGERDHYFDKDEDCISEECDLDSECSEEGKDGRGIRSSLSLEIVGLQREQHVYFSNQEYYRRLEELKSNHLRNMAELERMYISQGKERHGGGDDACLGRNKEARQLLRCDWALCRKYRISTPTSPFGPARRLQRINSQEELDFQESSSGSDQSELCGEDSIGELDWTPRQEQIFERDMLLSPERMTSQNRFRFQPNTSCPKPQARVSDQTGARILPNSKVTVPKPFQMMLREEERKKHRVRTRSEIELENTLLRQELEELRECQKKFRASPAPAHIHLPLYEIISRRNSQRSNQSRSNTNNNRNMDATSTQTSTALSPQPFQFLERERRKKEARIVAELGKFGERIERHNFKAKPMPTSIYGTRHREGTMTTSHDPHTQIFYKMEREANESQSDQSSDLELDMHQSDSSLDSCRSQRSPSSKPMKKQIQLSIEMVKERETPITDPSGCNICLSQQLGGPELLLSNKGVLSV</sequence>
<dbReference type="InterPro" id="IPR019579">
    <property type="entry name" value="FAM161A/B"/>
</dbReference>
<feature type="compositionally biased region" description="Polar residues" evidence="12">
    <location>
        <begin position="158"/>
        <end position="172"/>
    </location>
</feature>
<evidence type="ECO:0000256" key="1">
    <source>
        <dbReference type="ARBA" id="ARBA00004114"/>
    </source>
</evidence>
<evidence type="ECO:0000313" key="17">
    <source>
        <dbReference type="RefSeq" id="XP_013766425.1"/>
    </source>
</evidence>
<dbReference type="RefSeq" id="XP_013766425.1">
    <property type="nucleotide sequence ID" value="XM_013910971.1"/>
</dbReference>
<evidence type="ECO:0000256" key="7">
    <source>
        <dbReference type="ARBA" id="ARBA00023069"/>
    </source>
</evidence>
<keyword evidence="8" id="KW-0206">Cytoskeleton</keyword>
<evidence type="ECO:0000313" key="21">
    <source>
        <dbReference type="RefSeq" id="XP_013766429.1"/>
    </source>
</evidence>
<feature type="region of interest" description="Disordered" evidence="12">
    <location>
        <begin position="158"/>
        <end position="177"/>
    </location>
</feature>
<keyword evidence="5" id="KW-0970">Cilium biogenesis/degradation</keyword>
<feature type="region of interest" description="Disordered" evidence="12">
    <location>
        <begin position="406"/>
        <end position="446"/>
    </location>
</feature>
<evidence type="ECO:0000313" key="14">
    <source>
        <dbReference type="RefSeq" id="XP_005733742.1"/>
    </source>
</evidence>
<dbReference type="Pfam" id="PF10595">
    <property type="entry name" value="FAM161A_B"/>
    <property type="match status" value="1"/>
</dbReference>
<dbReference type="RefSeq" id="XP_013766428.1">
    <property type="nucleotide sequence ID" value="XM_013910974.1"/>
</dbReference>
<evidence type="ECO:0000313" key="13">
    <source>
        <dbReference type="Proteomes" id="UP000695023"/>
    </source>
</evidence>
<dbReference type="RefSeq" id="XP_013766426.1">
    <property type="nucleotide sequence ID" value="XM_013910972.1"/>
</dbReference>
<protein>
    <recommendedName>
        <fullName evidence="11">Protein FAM161A</fullName>
    </recommendedName>
</protein>
<feature type="compositionally biased region" description="Low complexity" evidence="12">
    <location>
        <begin position="305"/>
        <end position="323"/>
    </location>
</feature>
<evidence type="ECO:0000256" key="8">
    <source>
        <dbReference type="ARBA" id="ARBA00023212"/>
    </source>
</evidence>
<feature type="region of interest" description="Disordered" evidence="12">
    <location>
        <begin position="304"/>
        <end position="346"/>
    </location>
</feature>
<dbReference type="RefSeq" id="XP_013766427.1">
    <property type="nucleotide sequence ID" value="XM_013910973.1"/>
</dbReference>
<evidence type="ECO:0000256" key="12">
    <source>
        <dbReference type="SAM" id="MobiDB-lite"/>
    </source>
</evidence>
<evidence type="ECO:0000256" key="11">
    <source>
        <dbReference type="ARBA" id="ARBA00039949"/>
    </source>
</evidence>
<keyword evidence="9" id="KW-0966">Cell projection</keyword>
<dbReference type="GO" id="GO:0044782">
    <property type="term" value="P:cilium organization"/>
    <property type="evidence" value="ECO:0007669"/>
    <property type="project" value="TreeGrafter"/>
</dbReference>
<keyword evidence="4" id="KW-0963">Cytoplasm</keyword>
<dbReference type="RefSeq" id="XP_005733748.1">
    <property type="nucleotide sequence ID" value="XM_005733691.1"/>
</dbReference>
<evidence type="ECO:0000256" key="4">
    <source>
        <dbReference type="ARBA" id="ARBA00022490"/>
    </source>
</evidence>
<dbReference type="RefSeq" id="XP_005733742.1">
    <property type="nucleotide sequence ID" value="XM_005733685.1"/>
</dbReference>
<evidence type="ECO:0000256" key="2">
    <source>
        <dbReference type="ARBA" id="ARBA00004120"/>
    </source>
</evidence>
<evidence type="ECO:0000256" key="3">
    <source>
        <dbReference type="ARBA" id="ARBA00006663"/>
    </source>
</evidence>
<dbReference type="RefSeq" id="XP_005733750.1">
    <property type="nucleotide sequence ID" value="XM_005733693.1"/>
</dbReference>
<dbReference type="Proteomes" id="UP000695023">
    <property type="component" value="Unplaced"/>
</dbReference>
<keyword evidence="13" id="KW-1185">Reference proteome</keyword>
<organism evidence="13 19">
    <name type="scientific">Pundamilia nyererei</name>
    <dbReference type="NCBI Taxonomy" id="303518"/>
    <lineage>
        <taxon>Eukaryota</taxon>
        <taxon>Metazoa</taxon>
        <taxon>Chordata</taxon>
        <taxon>Craniata</taxon>
        <taxon>Vertebrata</taxon>
        <taxon>Euteleostomi</taxon>
        <taxon>Actinopterygii</taxon>
        <taxon>Neopterygii</taxon>
        <taxon>Teleostei</taxon>
        <taxon>Neoteleostei</taxon>
        <taxon>Acanthomorphata</taxon>
        <taxon>Ovalentaria</taxon>
        <taxon>Cichlomorphae</taxon>
        <taxon>Cichliformes</taxon>
        <taxon>Cichlidae</taxon>
        <taxon>African cichlids</taxon>
        <taxon>Pseudocrenilabrinae</taxon>
        <taxon>Haplochromini</taxon>
        <taxon>Pundamilia</taxon>
    </lineage>
</organism>
<comment type="subcellular location">
    <subcellularLocation>
        <location evidence="2">Cytoplasm</location>
        <location evidence="2">Cytoskeleton</location>
        <location evidence="2">Cilium basal body</location>
    </subcellularLocation>
    <subcellularLocation>
        <location evidence="1">Cytoplasm</location>
        <location evidence="1">Cytoskeleton</location>
        <location evidence="1">Microtubule organizing center</location>
        <location evidence="1">Centrosome</location>
        <location evidence="1">Centriole</location>
    </subcellularLocation>
</comment>
<dbReference type="GeneID" id="102198529"/>
<name>A0A9Y6JE20_9CICH</name>
<comment type="similarity">
    <text evidence="3">Belongs to the FAM161 family.</text>
</comment>
<dbReference type="GO" id="GO:0005814">
    <property type="term" value="C:centriole"/>
    <property type="evidence" value="ECO:0007669"/>
    <property type="project" value="UniProtKB-SubCell"/>
</dbReference>
<evidence type="ECO:0000256" key="6">
    <source>
        <dbReference type="ARBA" id="ARBA00023054"/>
    </source>
</evidence>
<accession>A0A9Y6JE20</accession>
<evidence type="ECO:0000313" key="19">
    <source>
        <dbReference type="RefSeq" id="XP_013766427.1"/>
    </source>
</evidence>
<comment type="function">
    <text evidence="10">Involved in ciliogenesis.</text>
</comment>
<evidence type="ECO:0000256" key="5">
    <source>
        <dbReference type="ARBA" id="ARBA00022794"/>
    </source>
</evidence>
<proteinExistence type="inferred from homology"/>
<dbReference type="AlphaFoldDB" id="A0A9Y6JE20"/>
<evidence type="ECO:0000256" key="9">
    <source>
        <dbReference type="ARBA" id="ARBA00023273"/>
    </source>
</evidence>
<feature type="region of interest" description="Disordered" evidence="12">
    <location>
        <begin position="374"/>
        <end position="394"/>
    </location>
</feature>
<evidence type="ECO:0000313" key="20">
    <source>
        <dbReference type="RefSeq" id="XP_013766428.1"/>
    </source>
</evidence>